<gene>
    <name evidence="2" type="ORF">OKW52_08540</name>
</gene>
<evidence type="ECO:0000313" key="2">
    <source>
        <dbReference type="EMBL" id="MCW1932302.1"/>
    </source>
</evidence>
<dbReference type="RefSeq" id="WP_264505318.1">
    <property type="nucleotide sequence ID" value="NZ_JAPDFL010000001.1"/>
</dbReference>
<accession>A0ABT3GXQ9</accession>
<protein>
    <submittedName>
        <fullName evidence="2">Uncharacterized protein</fullName>
    </submittedName>
</protein>
<proteinExistence type="predicted"/>
<keyword evidence="1" id="KW-0812">Transmembrane</keyword>
<feature type="transmembrane region" description="Helical" evidence="1">
    <location>
        <begin position="63"/>
        <end position="82"/>
    </location>
</feature>
<name>A0ABT3GXQ9_9RHOB</name>
<evidence type="ECO:0000256" key="1">
    <source>
        <dbReference type="SAM" id="Phobius"/>
    </source>
</evidence>
<feature type="transmembrane region" description="Helical" evidence="1">
    <location>
        <begin position="21"/>
        <end position="43"/>
    </location>
</feature>
<keyword evidence="1" id="KW-1133">Transmembrane helix</keyword>
<keyword evidence="3" id="KW-1185">Reference proteome</keyword>
<dbReference type="EMBL" id="JAPDFL010000001">
    <property type="protein sequence ID" value="MCW1932302.1"/>
    <property type="molecule type" value="Genomic_DNA"/>
</dbReference>
<evidence type="ECO:0000313" key="3">
    <source>
        <dbReference type="Proteomes" id="UP001208938"/>
    </source>
</evidence>
<sequence>MIPYMQMEAADRIRKSRPLSLYYLRAAWNAAQFAAIGLEFMAVHSTVVWFLRDPVSGELPPGSGPIIFLGSAFFCVVTLAFFHKPIGAVRNWRGGSFLLGLFALAAGVTFINALIPYLNQATAGSWDDSTAATTQAMLRDKALMTRAMVIVMGACVASNGLHGLVETKDAIAEAIQARNDGTALHGEVLAFDELHYSIQLQREMDEEAKQQDAQDVARGISEGLHDAARRKDAYLMGGRPAYPSREQLEERYADQSNPPFMPADPALAELVRSRVAQHSVPLALLPPDPNDLDPVDRAGLSAHAAWLRTVADRDAIYRKLVTA</sequence>
<comment type="caution">
    <text evidence="2">The sequence shown here is derived from an EMBL/GenBank/DDBJ whole genome shotgun (WGS) entry which is preliminary data.</text>
</comment>
<keyword evidence="1" id="KW-0472">Membrane</keyword>
<reference evidence="2 3" key="1">
    <citation type="submission" date="2022-10" db="EMBL/GenBank/DDBJ databases">
        <title>Pararhodobacter sp. nov., isolated from marine algae.</title>
        <authorList>
            <person name="Choi B.J."/>
            <person name="Kim J.M."/>
            <person name="Lee J.K."/>
            <person name="Choi D.G."/>
            <person name="Jeon C.O."/>
        </authorList>
    </citation>
    <scope>NUCLEOTIDE SEQUENCE [LARGE SCALE GENOMIC DNA]</scope>
    <source>
        <strain evidence="2 3">ZQ420</strain>
    </source>
</reference>
<feature type="transmembrane region" description="Helical" evidence="1">
    <location>
        <begin position="94"/>
        <end position="115"/>
    </location>
</feature>
<dbReference type="Proteomes" id="UP001208938">
    <property type="component" value="Unassembled WGS sequence"/>
</dbReference>
<organism evidence="2 3">
    <name type="scientific">Pararhodobacter zhoushanensis</name>
    <dbReference type="NCBI Taxonomy" id="2479545"/>
    <lineage>
        <taxon>Bacteria</taxon>
        <taxon>Pseudomonadati</taxon>
        <taxon>Pseudomonadota</taxon>
        <taxon>Alphaproteobacteria</taxon>
        <taxon>Rhodobacterales</taxon>
        <taxon>Paracoccaceae</taxon>
        <taxon>Pararhodobacter</taxon>
    </lineage>
</organism>